<dbReference type="RefSeq" id="WP_386716941.1">
    <property type="nucleotide sequence ID" value="NZ_JBHRSZ010000002.1"/>
</dbReference>
<dbReference type="Proteomes" id="UP001595476">
    <property type="component" value="Unassembled WGS sequence"/>
</dbReference>
<keyword evidence="1" id="KW-0472">Membrane</keyword>
<dbReference type="EMBL" id="JBHRSZ010000002">
    <property type="protein sequence ID" value="MFC3150331.1"/>
    <property type="molecule type" value="Genomic_DNA"/>
</dbReference>
<proteinExistence type="predicted"/>
<comment type="caution">
    <text evidence="2">The sequence shown here is derived from an EMBL/GenBank/DDBJ whole genome shotgun (WGS) entry which is preliminary data.</text>
</comment>
<evidence type="ECO:0000313" key="3">
    <source>
        <dbReference type="Proteomes" id="UP001595476"/>
    </source>
</evidence>
<evidence type="ECO:0008006" key="4">
    <source>
        <dbReference type="Google" id="ProtNLM"/>
    </source>
</evidence>
<feature type="transmembrane region" description="Helical" evidence="1">
    <location>
        <begin position="21"/>
        <end position="43"/>
    </location>
</feature>
<gene>
    <name evidence="2" type="ORF">ACFOEK_04780</name>
</gene>
<keyword evidence="3" id="KW-1185">Reference proteome</keyword>
<reference evidence="3" key="1">
    <citation type="journal article" date="2019" name="Int. J. Syst. Evol. Microbiol.">
        <title>The Global Catalogue of Microorganisms (GCM) 10K type strain sequencing project: providing services to taxonomists for standard genome sequencing and annotation.</title>
        <authorList>
            <consortium name="The Broad Institute Genomics Platform"/>
            <consortium name="The Broad Institute Genome Sequencing Center for Infectious Disease"/>
            <person name="Wu L."/>
            <person name="Ma J."/>
        </authorList>
    </citation>
    <scope>NUCLEOTIDE SEQUENCE [LARGE SCALE GENOMIC DNA]</scope>
    <source>
        <strain evidence="3">KCTC 52438</strain>
    </source>
</reference>
<keyword evidence="1" id="KW-0812">Transmembrane</keyword>
<evidence type="ECO:0000256" key="1">
    <source>
        <dbReference type="SAM" id="Phobius"/>
    </source>
</evidence>
<feature type="transmembrane region" description="Helical" evidence="1">
    <location>
        <begin position="55"/>
        <end position="74"/>
    </location>
</feature>
<sequence length="88" mass="9993">MTDTSSQAQTIHKKLTTGFKIYGGLLWAIFLIGTILAPSLMGVSDDDVKHLASRSFVVLLLAYFIPYFISWKLFERKFGRVPDESHKK</sequence>
<protein>
    <recommendedName>
        <fullName evidence="4">DUF2842 domain-containing protein</fullName>
    </recommendedName>
</protein>
<name>A0ABV7HCA4_9GAMM</name>
<organism evidence="2 3">
    <name type="scientific">Litoribrevibacter euphylliae</name>
    <dbReference type="NCBI Taxonomy" id="1834034"/>
    <lineage>
        <taxon>Bacteria</taxon>
        <taxon>Pseudomonadati</taxon>
        <taxon>Pseudomonadota</taxon>
        <taxon>Gammaproteobacteria</taxon>
        <taxon>Oceanospirillales</taxon>
        <taxon>Oceanospirillaceae</taxon>
        <taxon>Litoribrevibacter</taxon>
    </lineage>
</organism>
<accession>A0ABV7HCA4</accession>
<evidence type="ECO:0000313" key="2">
    <source>
        <dbReference type="EMBL" id="MFC3150331.1"/>
    </source>
</evidence>
<keyword evidence="1" id="KW-1133">Transmembrane helix</keyword>